<protein>
    <submittedName>
        <fullName evidence="2">Uncharacterized protein</fullName>
    </submittedName>
</protein>
<evidence type="ECO:0000313" key="3">
    <source>
        <dbReference type="Proteomes" id="UP000054217"/>
    </source>
</evidence>
<feature type="compositionally biased region" description="Basic and acidic residues" evidence="1">
    <location>
        <begin position="1"/>
        <end position="19"/>
    </location>
</feature>
<dbReference type="EMBL" id="KN831968">
    <property type="protein sequence ID" value="KIO05105.1"/>
    <property type="molecule type" value="Genomic_DNA"/>
</dbReference>
<dbReference type="AlphaFoldDB" id="A0A0C3NW62"/>
<sequence>MAKWSQGEKTDFLRMENSRTRFSKRPQAQKVRSHTSFGGGIVGQGLAKARCSQAENTHSLCMANRRTGSKETGKRSRSEITH</sequence>
<gene>
    <name evidence="2" type="ORF">M404DRAFT_533517</name>
</gene>
<reference evidence="2 3" key="1">
    <citation type="submission" date="2014-04" db="EMBL/GenBank/DDBJ databases">
        <authorList>
            <consortium name="DOE Joint Genome Institute"/>
            <person name="Kuo A."/>
            <person name="Kohler A."/>
            <person name="Costa M.D."/>
            <person name="Nagy L.G."/>
            <person name="Floudas D."/>
            <person name="Copeland A."/>
            <person name="Barry K.W."/>
            <person name="Cichocki N."/>
            <person name="Veneault-Fourrey C."/>
            <person name="LaButti K."/>
            <person name="Lindquist E.A."/>
            <person name="Lipzen A."/>
            <person name="Lundell T."/>
            <person name="Morin E."/>
            <person name="Murat C."/>
            <person name="Sun H."/>
            <person name="Tunlid A."/>
            <person name="Henrissat B."/>
            <person name="Grigoriev I.V."/>
            <person name="Hibbett D.S."/>
            <person name="Martin F."/>
            <person name="Nordberg H.P."/>
            <person name="Cantor M.N."/>
            <person name="Hua S.X."/>
        </authorList>
    </citation>
    <scope>NUCLEOTIDE SEQUENCE [LARGE SCALE GENOMIC DNA]</scope>
    <source>
        <strain evidence="2 3">Marx 270</strain>
    </source>
</reference>
<dbReference type="InParanoid" id="A0A0C3NW62"/>
<accession>A0A0C3NW62</accession>
<evidence type="ECO:0000313" key="2">
    <source>
        <dbReference type="EMBL" id="KIO05105.1"/>
    </source>
</evidence>
<organism evidence="2 3">
    <name type="scientific">Pisolithus tinctorius Marx 270</name>
    <dbReference type="NCBI Taxonomy" id="870435"/>
    <lineage>
        <taxon>Eukaryota</taxon>
        <taxon>Fungi</taxon>
        <taxon>Dikarya</taxon>
        <taxon>Basidiomycota</taxon>
        <taxon>Agaricomycotina</taxon>
        <taxon>Agaricomycetes</taxon>
        <taxon>Agaricomycetidae</taxon>
        <taxon>Boletales</taxon>
        <taxon>Sclerodermatineae</taxon>
        <taxon>Pisolithaceae</taxon>
        <taxon>Pisolithus</taxon>
    </lineage>
</organism>
<proteinExistence type="predicted"/>
<name>A0A0C3NW62_PISTI</name>
<dbReference type="Proteomes" id="UP000054217">
    <property type="component" value="Unassembled WGS sequence"/>
</dbReference>
<keyword evidence="3" id="KW-1185">Reference proteome</keyword>
<reference evidence="3" key="2">
    <citation type="submission" date="2015-01" db="EMBL/GenBank/DDBJ databases">
        <title>Evolutionary Origins and Diversification of the Mycorrhizal Mutualists.</title>
        <authorList>
            <consortium name="DOE Joint Genome Institute"/>
            <consortium name="Mycorrhizal Genomics Consortium"/>
            <person name="Kohler A."/>
            <person name="Kuo A."/>
            <person name="Nagy L.G."/>
            <person name="Floudas D."/>
            <person name="Copeland A."/>
            <person name="Barry K.W."/>
            <person name="Cichocki N."/>
            <person name="Veneault-Fourrey C."/>
            <person name="LaButti K."/>
            <person name="Lindquist E.A."/>
            <person name="Lipzen A."/>
            <person name="Lundell T."/>
            <person name="Morin E."/>
            <person name="Murat C."/>
            <person name="Riley R."/>
            <person name="Ohm R."/>
            <person name="Sun H."/>
            <person name="Tunlid A."/>
            <person name="Henrissat B."/>
            <person name="Grigoriev I.V."/>
            <person name="Hibbett D.S."/>
            <person name="Martin F."/>
        </authorList>
    </citation>
    <scope>NUCLEOTIDE SEQUENCE [LARGE SCALE GENOMIC DNA]</scope>
    <source>
        <strain evidence="3">Marx 270</strain>
    </source>
</reference>
<feature type="compositionally biased region" description="Basic and acidic residues" evidence="1">
    <location>
        <begin position="68"/>
        <end position="82"/>
    </location>
</feature>
<evidence type="ECO:0000256" key="1">
    <source>
        <dbReference type="SAM" id="MobiDB-lite"/>
    </source>
</evidence>
<feature type="region of interest" description="Disordered" evidence="1">
    <location>
        <begin position="62"/>
        <end position="82"/>
    </location>
</feature>
<dbReference type="HOGENOM" id="CLU_2559212_0_0_1"/>
<feature type="region of interest" description="Disordered" evidence="1">
    <location>
        <begin position="1"/>
        <end position="42"/>
    </location>
</feature>